<dbReference type="PANTHER" id="PTHR33371:SF17">
    <property type="entry name" value="MCE-FAMILY PROTEIN MCE1B"/>
    <property type="match status" value="1"/>
</dbReference>
<dbReference type="InterPro" id="IPR005693">
    <property type="entry name" value="Mce"/>
</dbReference>
<comment type="caution">
    <text evidence="3">The sequence shown here is derived from an EMBL/GenBank/DDBJ whole genome shotgun (WGS) entry which is preliminary data.</text>
</comment>
<dbReference type="RefSeq" id="WP_343995162.1">
    <property type="nucleotide sequence ID" value="NZ_BAAALG010000011.1"/>
</dbReference>
<evidence type="ECO:0000259" key="2">
    <source>
        <dbReference type="Pfam" id="PF11887"/>
    </source>
</evidence>
<feature type="domain" description="Mammalian cell entry C-terminal" evidence="2">
    <location>
        <begin position="120"/>
        <end position="291"/>
    </location>
</feature>
<organism evidence="3 4">
    <name type="scientific">Nocardioides dubius</name>
    <dbReference type="NCBI Taxonomy" id="317019"/>
    <lineage>
        <taxon>Bacteria</taxon>
        <taxon>Bacillati</taxon>
        <taxon>Actinomycetota</taxon>
        <taxon>Actinomycetes</taxon>
        <taxon>Propionibacteriales</taxon>
        <taxon>Nocardioidaceae</taxon>
        <taxon>Nocardioides</taxon>
    </lineage>
</organism>
<protein>
    <submittedName>
        <fullName evidence="3">MlaD family protein</fullName>
    </submittedName>
</protein>
<dbReference type="InterPro" id="IPR024516">
    <property type="entry name" value="Mce_C"/>
</dbReference>
<dbReference type="Proteomes" id="UP001501581">
    <property type="component" value="Unassembled WGS sequence"/>
</dbReference>
<dbReference type="InterPro" id="IPR003399">
    <property type="entry name" value="Mce/MlaD"/>
</dbReference>
<dbReference type="Pfam" id="PF02470">
    <property type="entry name" value="MlaD"/>
    <property type="match status" value="1"/>
</dbReference>
<evidence type="ECO:0000313" key="3">
    <source>
        <dbReference type="EMBL" id="GAA1105634.1"/>
    </source>
</evidence>
<dbReference type="EMBL" id="BAAALG010000011">
    <property type="protein sequence ID" value="GAA1105634.1"/>
    <property type="molecule type" value="Genomic_DNA"/>
</dbReference>
<evidence type="ECO:0000259" key="1">
    <source>
        <dbReference type="Pfam" id="PF02470"/>
    </source>
</evidence>
<keyword evidence="4" id="KW-1185">Reference proteome</keyword>
<evidence type="ECO:0000313" key="4">
    <source>
        <dbReference type="Proteomes" id="UP001501581"/>
    </source>
</evidence>
<dbReference type="PANTHER" id="PTHR33371">
    <property type="entry name" value="INTERMEMBRANE PHOSPHOLIPID TRANSPORT SYSTEM BINDING PROTEIN MLAD-RELATED"/>
    <property type="match status" value="1"/>
</dbReference>
<dbReference type="InterPro" id="IPR052336">
    <property type="entry name" value="MlaD_Phospholipid_Transporter"/>
</dbReference>
<dbReference type="NCBIfam" id="TIGR00996">
    <property type="entry name" value="Mtu_fam_mce"/>
    <property type="match status" value="1"/>
</dbReference>
<accession>A0ABP4EEP6</accession>
<dbReference type="Pfam" id="PF11887">
    <property type="entry name" value="Mce4_CUP1"/>
    <property type="match status" value="1"/>
</dbReference>
<gene>
    <name evidence="3" type="ORF">GCM10009668_26380</name>
</gene>
<reference evidence="4" key="1">
    <citation type="journal article" date="2019" name="Int. J. Syst. Evol. Microbiol.">
        <title>The Global Catalogue of Microorganisms (GCM) 10K type strain sequencing project: providing services to taxonomists for standard genome sequencing and annotation.</title>
        <authorList>
            <consortium name="The Broad Institute Genomics Platform"/>
            <consortium name="The Broad Institute Genome Sequencing Center for Infectious Disease"/>
            <person name="Wu L."/>
            <person name="Ma J."/>
        </authorList>
    </citation>
    <scope>NUCLEOTIDE SEQUENCE [LARGE SCALE GENOMIC DNA]</scope>
    <source>
        <strain evidence="4">JCM 13008</strain>
    </source>
</reference>
<name>A0ABP4EEP6_9ACTN</name>
<feature type="domain" description="Mce/MlaD" evidence="1">
    <location>
        <begin position="40"/>
        <end position="115"/>
    </location>
</feature>
<sequence length="340" mass="36189">MRVLRAHRGAVLGVAAFTVLSLLLTALIAGTLAGERGEDPVRLRAEFRDATGLSVGDDVRMAGVRVGRVVDTRLDGNLALVTFEVDGAQQVTESTIASIAYLNLMGQRYVALEPGARPDAKRLPEDATIPVGRTRPALDLTAMFNAFRPLFDALQPGDLNQLAENIVAVLQGQGGTIEHLTQQVGRLTTHLVDRDALIGTVLDNLTTVLVAADTHRAEITGMIDDLGSLTHGLARDRNRIGGALDDVSALTVEVEDLLDATDDALVYDLAGLRDVGDHLAENAELLGDTVQAAPLQFGVYLRTLGYGSHLNVYVCKLLGELPGLPGVDIVPSSQHSARCR</sequence>
<proteinExistence type="predicted"/>